<accession>A0A4Q9QW87</accession>
<reference evidence="1 2" key="1">
    <citation type="submission" date="2018-06" db="EMBL/GenBank/DDBJ databases">
        <title>Three novel Pseudomonas species isolated from symptomatic oak.</title>
        <authorList>
            <person name="Bueno-Gonzalez V."/>
            <person name="Brady C."/>
        </authorList>
    </citation>
    <scope>NUCLEOTIDE SEQUENCE [LARGE SCALE GENOMIC DNA]</scope>
    <source>
        <strain evidence="1 2">P6B</strain>
    </source>
</reference>
<proteinExistence type="predicted"/>
<name>A0A4Q9QW87_9GAMM</name>
<evidence type="ECO:0000313" key="1">
    <source>
        <dbReference type="EMBL" id="TBU88450.1"/>
    </source>
</evidence>
<dbReference type="AlphaFoldDB" id="A0A4Q9QW87"/>
<organism evidence="1 2">
    <name type="scientific">Phytopseudomonas dryadis</name>
    <dbReference type="NCBI Taxonomy" id="2487520"/>
    <lineage>
        <taxon>Bacteria</taxon>
        <taxon>Pseudomonadati</taxon>
        <taxon>Pseudomonadota</taxon>
        <taxon>Gammaproteobacteria</taxon>
        <taxon>Pseudomonadales</taxon>
        <taxon>Pseudomonadaceae</taxon>
        <taxon>Phytopseudomonas</taxon>
    </lineage>
</organism>
<sequence>MANNYYDATGVLVLDRITPVIAALFSGFKLDASYPGNGQAYIARIAEDNEPDWDTIYENLVDLAVSSNLPVSTEDIPPMDELLAVFAKHFGADHDEALMNLIEQHGFDDVVDVDALFLIATRFNDGHNLKEICLEGCWHCSKARLFEFGGDGYYWSHEFETFSASGQAIQLGREIRRALLSSDLDTAATAIERETTRLLSGINDEAQRKQLHRRVIGQLSANSEA</sequence>
<dbReference type="EMBL" id="QJUL01000030">
    <property type="protein sequence ID" value="TBU88450.1"/>
    <property type="molecule type" value="Genomic_DNA"/>
</dbReference>
<dbReference type="RefSeq" id="WP_131198687.1">
    <property type="nucleotide sequence ID" value="NZ_QJUL01000030.1"/>
</dbReference>
<evidence type="ECO:0000313" key="2">
    <source>
        <dbReference type="Proteomes" id="UP000293172"/>
    </source>
</evidence>
<dbReference type="Proteomes" id="UP000293172">
    <property type="component" value="Unassembled WGS sequence"/>
</dbReference>
<protein>
    <submittedName>
        <fullName evidence="1">Uncharacterized protein</fullName>
    </submittedName>
</protein>
<comment type="caution">
    <text evidence="1">The sequence shown here is derived from an EMBL/GenBank/DDBJ whole genome shotgun (WGS) entry which is preliminary data.</text>
</comment>
<dbReference type="OrthoDB" id="9012378at2"/>
<gene>
    <name evidence="1" type="ORF">DNK44_18300</name>
</gene>